<feature type="non-terminal residue" evidence="1">
    <location>
        <position position="56"/>
    </location>
</feature>
<protein>
    <submittedName>
        <fullName evidence="1">Uncharacterized protein</fullName>
    </submittedName>
</protein>
<sequence length="56" mass="6454">MLRSSIFLLGVALLVLGLPNELLQAQTGREDFVRVTDQMLQDPAPEDWPMWRRTLD</sequence>
<proteinExistence type="predicted"/>
<accession>A0A383AYV5</accession>
<dbReference type="AlphaFoldDB" id="A0A383AYV5"/>
<reference evidence="1" key="1">
    <citation type="submission" date="2018-05" db="EMBL/GenBank/DDBJ databases">
        <authorList>
            <person name="Lanie J.A."/>
            <person name="Ng W.-L."/>
            <person name="Kazmierczak K.M."/>
            <person name="Andrzejewski T.M."/>
            <person name="Davidsen T.M."/>
            <person name="Wayne K.J."/>
            <person name="Tettelin H."/>
            <person name="Glass J.I."/>
            <person name="Rusch D."/>
            <person name="Podicherti R."/>
            <person name="Tsui H.-C.T."/>
            <person name="Winkler M.E."/>
        </authorList>
    </citation>
    <scope>NUCLEOTIDE SEQUENCE</scope>
</reference>
<evidence type="ECO:0000313" key="1">
    <source>
        <dbReference type="EMBL" id="SVE12892.1"/>
    </source>
</evidence>
<name>A0A383AYV5_9ZZZZ</name>
<organism evidence="1">
    <name type="scientific">marine metagenome</name>
    <dbReference type="NCBI Taxonomy" id="408172"/>
    <lineage>
        <taxon>unclassified sequences</taxon>
        <taxon>metagenomes</taxon>
        <taxon>ecological metagenomes</taxon>
    </lineage>
</organism>
<dbReference type="EMBL" id="UINC01196051">
    <property type="protein sequence ID" value="SVE12892.1"/>
    <property type="molecule type" value="Genomic_DNA"/>
</dbReference>
<gene>
    <name evidence="1" type="ORF">METZ01_LOCUS465746</name>
</gene>